<dbReference type="PROSITE" id="PS51077">
    <property type="entry name" value="HTH_ICLR"/>
    <property type="match status" value="1"/>
</dbReference>
<protein>
    <submittedName>
        <fullName evidence="6">IclR family transcriptional regulator</fullName>
    </submittedName>
</protein>
<gene>
    <name evidence="6" type="ORF">ELQ35_15070</name>
</gene>
<dbReference type="AlphaFoldDB" id="A0A3S0W504"/>
<dbReference type="GO" id="GO:0003677">
    <property type="term" value="F:DNA binding"/>
    <property type="evidence" value="ECO:0007669"/>
    <property type="project" value="UniProtKB-KW"/>
</dbReference>
<keyword evidence="1" id="KW-0805">Transcription regulation</keyword>
<dbReference type="InterPro" id="IPR050707">
    <property type="entry name" value="HTH_MetabolicPath_Reg"/>
</dbReference>
<dbReference type="InterPro" id="IPR036390">
    <property type="entry name" value="WH_DNA-bd_sf"/>
</dbReference>
<dbReference type="InterPro" id="IPR036388">
    <property type="entry name" value="WH-like_DNA-bd_sf"/>
</dbReference>
<dbReference type="PANTHER" id="PTHR30136:SF24">
    <property type="entry name" value="HTH-TYPE TRANSCRIPTIONAL REPRESSOR ALLR"/>
    <property type="match status" value="1"/>
</dbReference>
<dbReference type="SUPFAM" id="SSF55781">
    <property type="entry name" value="GAF domain-like"/>
    <property type="match status" value="1"/>
</dbReference>
<dbReference type="RefSeq" id="WP_126865658.1">
    <property type="nucleotide sequence ID" value="NZ_JAUSTX010000008.1"/>
</dbReference>
<keyword evidence="2" id="KW-0238">DNA-binding</keyword>
<name>A0A3S0W504_9BACI</name>
<sequence length="252" mass="28486">MAKEDSMQTISRAIHILKSFSREEKELSLADLHRKLGLSKASLQRILNTLVLYGIVDKNEERKTYRLGIELYFLGHLVEKNSNILSIANPHMKDLNKLFDETVSLSIIHQNQRKCIGYVASNHELMALTYIGQYSPLYAGASAKALMAYLSDQELNEILDGLTLEPITKETITDKEKLKKEIQTIREQGFAISNSERVVGSFSISSPIIDRFNKVIAAITLMIPTVRVDESKMETYIKHVKETASIISQKLS</sequence>
<evidence type="ECO:0000313" key="6">
    <source>
        <dbReference type="EMBL" id="RUQ27843.1"/>
    </source>
</evidence>
<dbReference type="SUPFAM" id="SSF46785">
    <property type="entry name" value="Winged helix' DNA-binding domain"/>
    <property type="match status" value="1"/>
</dbReference>
<dbReference type="GO" id="GO:0045892">
    <property type="term" value="P:negative regulation of DNA-templated transcription"/>
    <property type="evidence" value="ECO:0007669"/>
    <property type="project" value="TreeGrafter"/>
</dbReference>
<evidence type="ECO:0000256" key="2">
    <source>
        <dbReference type="ARBA" id="ARBA00023125"/>
    </source>
</evidence>
<dbReference type="Pfam" id="PF09339">
    <property type="entry name" value="HTH_IclR"/>
    <property type="match status" value="1"/>
</dbReference>
<dbReference type="Proteomes" id="UP000267430">
    <property type="component" value="Unassembled WGS sequence"/>
</dbReference>
<evidence type="ECO:0000256" key="3">
    <source>
        <dbReference type="ARBA" id="ARBA00023163"/>
    </source>
</evidence>
<evidence type="ECO:0000313" key="7">
    <source>
        <dbReference type="Proteomes" id="UP000267430"/>
    </source>
</evidence>
<dbReference type="InterPro" id="IPR005471">
    <property type="entry name" value="Tscrpt_reg_IclR_N"/>
</dbReference>
<evidence type="ECO:0000259" key="5">
    <source>
        <dbReference type="PROSITE" id="PS51078"/>
    </source>
</evidence>
<dbReference type="EMBL" id="RYZZ01000020">
    <property type="protein sequence ID" value="RUQ27843.1"/>
    <property type="molecule type" value="Genomic_DNA"/>
</dbReference>
<evidence type="ECO:0000256" key="1">
    <source>
        <dbReference type="ARBA" id="ARBA00023015"/>
    </source>
</evidence>
<accession>A0A3S0W504</accession>
<dbReference type="Gene3D" id="3.30.450.40">
    <property type="match status" value="1"/>
</dbReference>
<dbReference type="PROSITE" id="PS51078">
    <property type="entry name" value="ICLR_ED"/>
    <property type="match status" value="1"/>
</dbReference>
<dbReference type="PANTHER" id="PTHR30136">
    <property type="entry name" value="HELIX-TURN-HELIX TRANSCRIPTIONAL REGULATOR, ICLR FAMILY"/>
    <property type="match status" value="1"/>
</dbReference>
<dbReference type="InterPro" id="IPR029016">
    <property type="entry name" value="GAF-like_dom_sf"/>
</dbReference>
<proteinExistence type="predicted"/>
<reference evidence="6 7" key="1">
    <citation type="submission" date="2018-12" db="EMBL/GenBank/DDBJ databases">
        <title>Bacillus chawlae sp. nov., Bacillus glennii sp. nov., and Bacillus saganii sp. nov. Isolated from the Vehicle Assembly Building at Kennedy Space Center where the Viking Spacecraft were Assembled.</title>
        <authorList>
            <person name="Seuylemezian A."/>
            <person name="Vaishampayan P."/>
        </authorList>
    </citation>
    <scope>NUCLEOTIDE SEQUENCE [LARGE SCALE GENOMIC DNA]</scope>
    <source>
        <strain evidence="6 7">L5</strain>
    </source>
</reference>
<keyword evidence="7" id="KW-1185">Reference proteome</keyword>
<keyword evidence="3" id="KW-0804">Transcription</keyword>
<dbReference type="GO" id="GO:0003700">
    <property type="term" value="F:DNA-binding transcription factor activity"/>
    <property type="evidence" value="ECO:0007669"/>
    <property type="project" value="TreeGrafter"/>
</dbReference>
<organism evidence="6 7">
    <name type="scientific">Peribacillus cavernae</name>
    <dbReference type="NCBI Taxonomy" id="1674310"/>
    <lineage>
        <taxon>Bacteria</taxon>
        <taxon>Bacillati</taxon>
        <taxon>Bacillota</taxon>
        <taxon>Bacilli</taxon>
        <taxon>Bacillales</taxon>
        <taxon>Bacillaceae</taxon>
        <taxon>Peribacillus</taxon>
    </lineage>
</organism>
<dbReference type="InterPro" id="IPR014757">
    <property type="entry name" value="Tscrpt_reg_IclR_C"/>
</dbReference>
<comment type="caution">
    <text evidence="6">The sequence shown here is derived from an EMBL/GenBank/DDBJ whole genome shotgun (WGS) entry which is preliminary data.</text>
</comment>
<evidence type="ECO:0000259" key="4">
    <source>
        <dbReference type="PROSITE" id="PS51077"/>
    </source>
</evidence>
<dbReference type="SMART" id="SM00346">
    <property type="entry name" value="HTH_ICLR"/>
    <property type="match status" value="1"/>
</dbReference>
<feature type="domain" description="IclR-ED" evidence="5">
    <location>
        <begin position="70"/>
        <end position="252"/>
    </location>
</feature>
<dbReference type="OrthoDB" id="9791752at2"/>
<dbReference type="Gene3D" id="1.10.10.10">
    <property type="entry name" value="Winged helix-like DNA-binding domain superfamily/Winged helix DNA-binding domain"/>
    <property type="match status" value="1"/>
</dbReference>
<dbReference type="Pfam" id="PF01614">
    <property type="entry name" value="IclR_C"/>
    <property type="match status" value="1"/>
</dbReference>
<feature type="domain" description="HTH iclR-type" evidence="4">
    <location>
        <begin position="7"/>
        <end position="69"/>
    </location>
</feature>